<reference evidence="5" key="1">
    <citation type="submission" date="2022-11" db="UniProtKB">
        <authorList>
            <consortium name="WormBaseParasite"/>
        </authorList>
    </citation>
    <scope>IDENTIFICATION</scope>
</reference>
<organism evidence="4 5">
    <name type="scientific">Globodera rostochiensis</name>
    <name type="common">Golden nematode worm</name>
    <name type="synonym">Heterodera rostochiensis</name>
    <dbReference type="NCBI Taxonomy" id="31243"/>
    <lineage>
        <taxon>Eukaryota</taxon>
        <taxon>Metazoa</taxon>
        <taxon>Ecdysozoa</taxon>
        <taxon>Nematoda</taxon>
        <taxon>Chromadorea</taxon>
        <taxon>Rhabditida</taxon>
        <taxon>Tylenchina</taxon>
        <taxon>Tylenchomorpha</taxon>
        <taxon>Tylenchoidea</taxon>
        <taxon>Heteroderidae</taxon>
        <taxon>Heteroderinae</taxon>
        <taxon>Globodera</taxon>
    </lineage>
</organism>
<feature type="coiled-coil region" evidence="1">
    <location>
        <begin position="69"/>
        <end position="96"/>
    </location>
</feature>
<dbReference type="AlphaFoldDB" id="A0A914H5L3"/>
<keyword evidence="4" id="KW-1185">Reference proteome</keyword>
<feature type="transmembrane region" description="Helical" evidence="2">
    <location>
        <begin position="918"/>
        <end position="937"/>
    </location>
</feature>
<evidence type="ECO:0000313" key="5">
    <source>
        <dbReference type="WBParaSite" id="Gr19_v10_g14039.t1"/>
    </source>
</evidence>
<feature type="coiled-coil region" evidence="1">
    <location>
        <begin position="264"/>
        <end position="295"/>
    </location>
</feature>
<sequence length="976" mass="112976">MFSTLILTLSYPGLFFLQFSAGKINEAINCKSFSSEEAKFAAETFYKIPLSEDIAGIINKNVNKIIPSANIVENFIKNLKNNLLKAENKEIEKETIQQNARNIVTIATDLCNKMPQKEYNGLSMSSDFVKCVEFLFYQHMQRLVWRLMHKWGINWQNVPLDQSNLGINNSLLNIYTEKKANALQKMTIIYRNEFDKFLEGQSEKIRQKFEYCLVIEDETRLRCEPINSEDALFFVEYFYKIPISALNFEQNKGQKTAFMATNILNSLKLEHRKCMDELEEENANYLNKKVDELRRWRQVEPAIKSSLKSTADDVFTKSFDDHLMMCVSQFLEAVASDQFKYYLFVNFYSKQLDSKIEFPDQLAKKDAPNAKDNCYFMREVLNSLNKSITNRLNFEKITKRSEKDDWVKLHEKLEDLLLKQQDQRWTESFQKNLNKNDEILRNANSIKKHPIRDQYQKLRERIRKTTKGDAKVDKTFSSTNGGRKKRAYEIGETSAAAGATTDEDEPFSDYENANDIMEFKNNRQIDPNIIKIAYKIAQHPVGKRIEVYANFYKAFNIALALELFDRLENGGLINLPYIFGHIDETAPAPAVSMKDRLNLANREETMDKRYNEVDKSIKLIRPIEVGHFVLNEQQILADKVIGLGFELGHLGYSYERDGSELLATFMEEMKLNMDQFGISWDTDCDITDGLNQCLMMASDELDFDAQLFRFSLLGKQSRRDQMGTLEKAVESLFKKLNRSMYKFGHNAKRQQNLLERFYNVNIHDINEGLAPLMGGQISPFEDAFYVWLIKLFNSLNATFHGNDKGKRKVLETERNIETAEMAKLIFQDFFFEFIIKKFQKSHRRINKSSKEISSKRKKREIIAQGASITVPPGIEDSKMFNSHIIDSTIPGLRLHWLHAADAPPVLIGNDSLLMDGQISSALLFTFNLIIVDGLVYWRHAVKLAVYMAVLHGHMIGWAILFIAAAFYILTCIMMIK</sequence>
<evidence type="ECO:0000256" key="2">
    <source>
        <dbReference type="SAM" id="Phobius"/>
    </source>
</evidence>
<feature type="signal peptide" evidence="3">
    <location>
        <begin position="1"/>
        <end position="22"/>
    </location>
</feature>
<keyword evidence="2" id="KW-1133">Transmembrane helix</keyword>
<protein>
    <submittedName>
        <fullName evidence="5">Uncharacterized protein</fullName>
    </submittedName>
</protein>
<keyword evidence="1" id="KW-0175">Coiled coil</keyword>
<feature type="chain" id="PRO_5036788201" evidence="3">
    <location>
        <begin position="23"/>
        <end position="976"/>
    </location>
</feature>
<dbReference type="WBParaSite" id="Gr19_v10_g14039.t1">
    <property type="protein sequence ID" value="Gr19_v10_g14039.t1"/>
    <property type="gene ID" value="Gr19_v10_g14039"/>
</dbReference>
<evidence type="ECO:0000256" key="3">
    <source>
        <dbReference type="SAM" id="SignalP"/>
    </source>
</evidence>
<keyword evidence="3" id="KW-0732">Signal</keyword>
<keyword evidence="2" id="KW-0812">Transmembrane</keyword>
<dbReference type="Proteomes" id="UP000887572">
    <property type="component" value="Unplaced"/>
</dbReference>
<keyword evidence="2" id="KW-0472">Membrane</keyword>
<name>A0A914H5L3_GLORO</name>
<proteinExistence type="predicted"/>
<accession>A0A914H5L3</accession>
<feature type="transmembrane region" description="Helical" evidence="2">
    <location>
        <begin position="949"/>
        <end position="975"/>
    </location>
</feature>
<evidence type="ECO:0000313" key="4">
    <source>
        <dbReference type="Proteomes" id="UP000887572"/>
    </source>
</evidence>
<evidence type="ECO:0000256" key="1">
    <source>
        <dbReference type="SAM" id="Coils"/>
    </source>
</evidence>